<gene>
    <name evidence="10" type="ORF">SAMN03097708_00937</name>
</gene>
<sequence length="221" mass="25079">MRYFVLTALLLLAAGSSFAETRYVSDELTITLRAGQGNAYKILQTLRSGEQLQILEEDGEFIRVRTNRDLEGWVRSRYLTDAPIARARLTAAEQKLARLEGEARSLREQASSLQAERNSLRDKLRATETEKASLEDEAAELKQIAAEPLQLREKNRVMKSRIDTLESDLARIERTNDQLRNNSQREWFMVGAGVLGAGIFLGLVLPLIRRKSRSSSWSDLR</sequence>
<keyword evidence="2 7" id="KW-0812">Transmembrane</keyword>
<dbReference type="AlphaFoldDB" id="A0A1G5PVN3"/>
<dbReference type="SMART" id="SM00287">
    <property type="entry name" value="SH3b"/>
    <property type="match status" value="1"/>
</dbReference>
<evidence type="ECO:0000256" key="4">
    <source>
        <dbReference type="ARBA" id="ARBA00022989"/>
    </source>
</evidence>
<feature type="compositionally biased region" description="Basic and acidic residues" evidence="6">
    <location>
        <begin position="118"/>
        <end position="128"/>
    </location>
</feature>
<feature type="signal peptide" evidence="8">
    <location>
        <begin position="1"/>
        <end position="19"/>
    </location>
</feature>
<evidence type="ECO:0000256" key="1">
    <source>
        <dbReference type="ARBA" id="ARBA00004167"/>
    </source>
</evidence>
<accession>A0A1G5PVN3</accession>
<comment type="subcellular location">
    <subcellularLocation>
        <location evidence="1">Membrane</location>
        <topology evidence="1">Single-pass membrane protein</topology>
    </subcellularLocation>
</comment>
<evidence type="ECO:0000256" key="8">
    <source>
        <dbReference type="SAM" id="SignalP"/>
    </source>
</evidence>
<dbReference type="Proteomes" id="UP000199648">
    <property type="component" value="Unassembled WGS sequence"/>
</dbReference>
<evidence type="ECO:0000256" key="2">
    <source>
        <dbReference type="ARBA" id="ARBA00022692"/>
    </source>
</evidence>
<dbReference type="RefSeq" id="WP_217631897.1">
    <property type="nucleotide sequence ID" value="NZ_FMWD01000002.1"/>
</dbReference>
<feature type="region of interest" description="Disordered" evidence="6">
    <location>
        <begin position="108"/>
        <end position="128"/>
    </location>
</feature>
<dbReference type="Pfam" id="PF08239">
    <property type="entry name" value="SH3_3"/>
    <property type="match status" value="1"/>
</dbReference>
<feature type="domain" description="SH3b" evidence="9">
    <location>
        <begin position="19"/>
        <end position="83"/>
    </location>
</feature>
<dbReference type="InterPro" id="IPR016476">
    <property type="entry name" value="SH3_dom_pro"/>
</dbReference>
<evidence type="ECO:0000256" key="7">
    <source>
        <dbReference type="SAM" id="Phobius"/>
    </source>
</evidence>
<keyword evidence="3 8" id="KW-0732">Signal</keyword>
<dbReference type="NCBIfam" id="TIGR04211">
    <property type="entry name" value="SH3_and_anchor"/>
    <property type="match status" value="1"/>
</dbReference>
<dbReference type="STRING" id="415747.SAMN03097708_00937"/>
<keyword evidence="5 7" id="KW-0472">Membrane</keyword>
<dbReference type="PROSITE" id="PS51781">
    <property type="entry name" value="SH3B"/>
    <property type="match status" value="1"/>
</dbReference>
<evidence type="ECO:0000313" key="11">
    <source>
        <dbReference type="Proteomes" id="UP000199648"/>
    </source>
</evidence>
<dbReference type="Gene3D" id="2.30.30.40">
    <property type="entry name" value="SH3 Domains"/>
    <property type="match status" value="1"/>
</dbReference>
<protein>
    <submittedName>
        <fullName evidence="10">SH3 domain protein</fullName>
    </submittedName>
</protein>
<evidence type="ECO:0000256" key="3">
    <source>
        <dbReference type="ARBA" id="ARBA00022729"/>
    </source>
</evidence>
<feature type="transmembrane region" description="Helical" evidence="7">
    <location>
        <begin position="187"/>
        <end position="208"/>
    </location>
</feature>
<keyword evidence="4 7" id="KW-1133">Transmembrane helix</keyword>
<evidence type="ECO:0000256" key="6">
    <source>
        <dbReference type="SAM" id="MobiDB-lite"/>
    </source>
</evidence>
<evidence type="ECO:0000256" key="5">
    <source>
        <dbReference type="ARBA" id="ARBA00023136"/>
    </source>
</evidence>
<name>A0A1G5PVN3_9GAMM</name>
<feature type="compositionally biased region" description="Polar residues" evidence="6">
    <location>
        <begin position="108"/>
        <end position="117"/>
    </location>
</feature>
<dbReference type="PIRSF" id="PIRSF006158">
    <property type="entry name" value="UCP006158_SH3"/>
    <property type="match status" value="1"/>
</dbReference>
<dbReference type="InterPro" id="IPR003646">
    <property type="entry name" value="SH3-like_bac-type"/>
</dbReference>
<evidence type="ECO:0000313" key="10">
    <source>
        <dbReference type="EMBL" id="SCZ53468.1"/>
    </source>
</evidence>
<evidence type="ECO:0000259" key="9">
    <source>
        <dbReference type="PROSITE" id="PS51781"/>
    </source>
</evidence>
<dbReference type="GO" id="GO:0016020">
    <property type="term" value="C:membrane"/>
    <property type="evidence" value="ECO:0007669"/>
    <property type="project" value="UniProtKB-SubCell"/>
</dbReference>
<dbReference type="EMBL" id="FMWD01000002">
    <property type="protein sequence ID" value="SCZ53468.1"/>
    <property type="molecule type" value="Genomic_DNA"/>
</dbReference>
<proteinExistence type="predicted"/>
<feature type="chain" id="PRO_5011774982" evidence="8">
    <location>
        <begin position="20"/>
        <end position="221"/>
    </location>
</feature>
<reference evidence="10 11" key="1">
    <citation type="submission" date="2016-10" db="EMBL/GenBank/DDBJ databases">
        <authorList>
            <person name="de Groot N.N."/>
        </authorList>
    </citation>
    <scope>NUCLEOTIDE SEQUENCE [LARGE SCALE GENOMIC DNA]</scope>
    <source>
        <strain evidence="10 11">HLD2</strain>
    </source>
</reference>
<keyword evidence="11" id="KW-1185">Reference proteome</keyword>
<organism evidence="10 11">
    <name type="scientific">Thiohalomonas denitrificans</name>
    <dbReference type="NCBI Taxonomy" id="415747"/>
    <lineage>
        <taxon>Bacteria</taxon>
        <taxon>Pseudomonadati</taxon>
        <taxon>Pseudomonadota</taxon>
        <taxon>Gammaproteobacteria</taxon>
        <taxon>Thiohalomonadales</taxon>
        <taxon>Thiohalomonadaceae</taxon>
        <taxon>Thiohalomonas</taxon>
    </lineage>
</organism>